<organism evidence="2 3">
    <name type="scientific">Tieghemostelium lacteum</name>
    <name type="common">Slime mold</name>
    <name type="synonym">Dictyostelium lacteum</name>
    <dbReference type="NCBI Taxonomy" id="361077"/>
    <lineage>
        <taxon>Eukaryota</taxon>
        <taxon>Amoebozoa</taxon>
        <taxon>Evosea</taxon>
        <taxon>Eumycetozoa</taxon>
        <taxon>Dictyostelia</taxon>
        <taxon>Dictyosteliales</taxon>
        <taxon>Raperosteliaceae</taxon>
        <taxon>Tieghemostelium</taxon>
    </lineage>
</organism>
<feature type="chain" id="PRO_5007593599" evidence="1">
    <location>
        <begin position="22"/>
        <end position="329"/>
    </location>
</feature>
<dbReference type="OMA" id="ICIDEYS"/>
<dbReference type="OrthoDB" id="22932at2759"/>
<proteinExistence type="predicted"/>
<name>A0A152A734_TIELA</name>
<evidence type="ECO:0000313" key="3">
    <source>
        <dbReference type="Proteomes" id="UP000076078"/>
    </source>
</evidence>
<accession>A0A152A734</accession>
<keyword evidence="3" id="KW-1185">Reference proteome</keyword>
<evidence type="ECO:0000313" key="2">
    <source>
        <dbReference type="EMBL" id="KYR02048.1"/>
    </source>
</evidence>
<dbReference type="EMBL" id="LODT01000004">
    <property type="protein sequence ID" value="KYR02048.1"/>
    <property type="molecule type" value="Genomic_DNA"/>
</dbReference>
<dbReference type="AlphaFoldDB" id="A0A152A734"/>
<dbReference type="FunCoup" id="A0A152A734">
    <property type="interactions" value="738"/>
</dbReference>
<feature type="signal peptide" evidence="1">
    <location>
        <begin position="1"/>
        <end position="21"/>
    </location>
</feature>
<dbReference type="InParanoid" id="A0A152A734"/>
<protein>
    <submittedName>
        <fullName evidence="2">Uncharacterized protein</fullName>
    </submittedName>
</protein>
<dbReference type="Proteomes" id="UP000076078">
    <property type="component" value="Unassembled WGS sequence"/>
</dbReference>
<evidence type="ECO:0000256" key="1">
    <source>
        <dbReference type="SAM" id="SignalP"/>
    </source>
</evidence>
<comment type="caution">
    <text evidence="2">The sequence shown here is derived from an EMBL/GenBank/DDBJ whole genome shotgun (WGS) entry which is preliminary data.</text>
</comment>
<sequence>MNYLLALSFIILKLLFIKCEPQQLSVFSSAPNTNIQYTRINLEDGSFNISITSQNAFEILGITSYDGVNWYDMIAWTAPTFSPASFSDLEQGTIIFSSFFGGGQDAVAYNLQPLAFDNVTGEGYYAGWLKKNNQLVMMGWACYIDNSAFFFNHTSYIVDMTYSNSIVGALDQNSNTFFINYVSSEGKRNILTYNTFGTQGDVIEYPFTVDSASALTSQVYMFYSSVGEGGLFMVDCGNNMISLLSVQLDQSTTTASSKVIVSESNAAGKPTDGLPFVYVNQLDRYVYLLSKPTNATSYTITRVDLTNFQTFSVTTNDITTEYNFALYYY</sequence>
<reference evidence="2 3" key="1">
    <citation type="submission" date="2015-12" db="EMBL/GenBank/DDBJ databases">
        <title>Dictyostelia acquired genes for synthesis and detection of signals that induce cell-type specialization by lateral gene transfer from prokaryotes.</title>
        <authorList>
            <person name="Gloeckner G."/>
            <person name="Schaap P."/>
        </authorList>
    </citation>
    <scope>NUCLEOTIDE SEQUENCE [LARGE SCALE GENOMIC DNA]</scope>
    <source>
        <strain evidence="2 3">TK</strain>
    </source>
</reference>
<keyword evidence="1" id="KW-0732">Signal</keyword>
<gene>
    <name evidence="2" type="ORF">DLAC_00846</name>
</gene>